<dbReference type="GO" id="GO:0004735">
    <property type="term" value="F:pyrroline-5-carboxylate reductase activity"/>
    <property type="evidence" value="ECO:0007669"/>
    <property type="project" value="UniProtKB-UniRule"/>
</dbReference>
<keyword evidence="3 4" id="KW-0560">Oxidoreductase</keyword>
<dbReference type="PANTHER" id="PTHR11645">
    <property type="entry name" value="PYRROLINE-5-CARBOXYLATE REDUCTASE"/>
    <property type="match status" value="1"/>
</dbReference>
<sequence>MIFSRERPFLLVGAGKMGGAMLSGWMAQGIDAAAIVVQDPAPSPEMAALLSRHGIRHVTEVPQGLTAGVVLLAIKPQLMDVVLPGLKPAVGDETLVLSVAAGTPVARFEAAFGPVPIVRAMPNTPAMVGRGITALFPTTRVSAAQRDTVDRLLSAIGTVEWLDSEAQIDLVTAVSGSGPAYVFLLAECLAEAGRKAGLPADLAARLAEATVSGAGELMHRSSEPPATLRRNVTSPNGTTAAALTVLMAEDGLQPLMDAAVAAAARRARELAG</sequence>
<comment type="catalytic activity">
    <reaction evidence="4">
        <text>L-proline + NAD(+) = (S)-1-pyrroline-5-carboxylate + NADH + 2 H(+)</text>
        <dbReference type="Rhea" id="RHEA:14105"/>
        <dbReference type="ChEBI" id="CHEBI:15378"/>
        <dbReference type="ChEBI" id="CHEBI:17388"/>
        <dbReference type="ChEBI" id="CHEBI:57540"/>
        <dbReference type="ChEBI" id="CHEBI:57945"/>
        <dbReference type="ChEBI" id="CHEBI:60039"/>
        <dbReference type="EC" id="1.5.1.2"/>
    </reaction>
</comment>
<dbReference type="PIRSF" id="PIRSF000193">
    <property type="entry name" value="Pyrrol-5-carb_rd"/>
    <property type="match status" value="1"/>
</dbReference>
<dbReference type="Gene3D" id="3.40.50.720">
    <property type="entry name" value="NAD(P)-binding Rossmann-like Domain"/>
    <property type="match status" value="1"/>
</dbReference>
<feature type="region of interest" description="Disordered" evidence="7">
    <location>
        <begin position="215"/>
        <end position="234"/>
    </location>
</feature>
<evidence type="ECO:0000256" key="2">
    <source>
        <dbReference type="ARBA" id="ARBA00022857"/>
    </source>
</evidence>
<evidence type="ECO:0000256" key="1">
    <source>
        <dbReference type="ARBA" id="ARBA00005525"/>
    </source>
</evidence>
<dbReference type="EC" id="1.5.1.2" evidence="4 5"/>
<feature type="domain" description="Pyrroline-5-carboxylate reductase catalytic N-terminal" evidence="8">
    <location>
        <begin position="11"/>
        <end position="102"/>
    </location>
</feature>
<organism evidence="10 11">
    <name type="scientific">Polymorphum gilvum (strain LMG 25793 / CGMCC 1.9160 / SL003B-26A1)</name>
    <dbReference type="NCBI Taxonomy" id="991905"/>
    <lineage>
        <taxon>Bacteria</taxon>
        <taxon>Pseudomonadati</taxon>
        <taxon>Pseudomonadota</taxon>
        <taxon>Alphaproteobacteria</taxon>
        <taxon>Rhodobacterales</taxon>
        <taxon>Paracoccaceae</taxon>
        <taxon>Polymorphum</taxon>
    </lineage>
</organism>
<proteinExistence type="inferred from homology"/>
<comment type="subcellular location">
    <subcellularLocation>
        <location evidence="4">Cytoplasm</location>
    </subcellularLocation>
</comment>
<evidence type="ECO:0000259" key="8">
    <source>
        <dbReference type="Pfam" id="PF03807"/>
    </source>
</evidence>
<comment type="pathway">
    <text evidence="4">Amino-acid biosynthesis; L-proline biosynthesis; L-proline from L-glutamate 5-semialdehyde: step 1/1.</text>
</comment>
<evidence type="ECO:0000256" key="7">
    <source>
        <dbReference type="SAM" id="MobiDB-lite"/>
    </source>
</evidence>
<keyword evidence="11" id="KW-1185">Reference proteome</keyword>
<keyword evidence="2 4" id="KW-0521">NADP</keyword>
<dbReference type="Proteomes" id="UP000008130">
    <property type="component" value="Chromosome"/>
</dbReference>
<dbReference type="SUPFAM" id="SSF48179">
    <property type="entry name" value="6-phosphogluconate dehydrogenase C-terminal domain-like"/>
    <property type="match status" value="1"/>
</dbReference>
<dbReference type="EMBL" id="CP002568">
    <property type="protein sequence ID" value="ADZ69628.1"/>
    <property type="molecule type" value="Genomic_DNA"/>
</dbReference>
<dbReference type="InterPro" id="IPR036291">
    <property type="entry name" value="NAD(P)-bd_dom_sf"/>
</dbReference>
<dbReference type="AlphaFoldDB" id="F2J0G0"/>
<dbReference type="HAMAP" id="MF_01925">
    <property type="entry name" value="P5C_reductase"/>
    <property type="match status" value="1"/>
</dbReference>
<accession>F2J0G0</accession>
<name>F2J0G0_POLGS</name>
<dbReference type="InterPro" id="IPR028939">
    <property type="entry name" value="P5C_Rdtase_cat_N"/>
</dbReference>
<reference evidence="10 11" key="1">
    <citation type="journal article" date="2011" name="J. Bacteriol.">
        <title>Complete genome sequence of Polymorphum gilvum SL003B-26A1T, a crude oil-degrading bacterium from oil-polluted saline soil.</title>
        <authorList>
            <person name="Li S.G."/>
            <person name="Tang Y.Q."/>
            <person name="Nie Y."/>
            <person name="Cai M."/>
            <person name="Wu X.L."/>
        </authorList>
    </citation>
    <scope>NUCLEOTIDE SEQUENCE [LARGE SCALE GENOMIC DNA]</scope>
    <source>
        <strain evidence="11">LMG 25793 / CGMCC 1.9160 / SL003B-26A1</strain>
    </source>
</reference>
<dbReference type="GO" id="GO:0005737">
    <property type="term" value="C:cytoplasm"/>
    <property type="evidence" value="ECO:0007669"/>
    <property type="project" value="UniProtKB-SubCell"/>
</dbReference>
<dbReference type="PATRIC" id="fig|991905.3.peg.1226"/>
<dbReference type="SUPFAM" id="SSF51735">
    <property type="entry name" value="NAD(P)-binding Rossmann-fold domains"/>
    <property type="match status" value="1"/>
</dbReference>
<comment type="catalytic activity">
    <reaction evidence="4">
        <text>L-proline + NADP(+) = (S)-1-pyrroline-5-carboxylate + NADPH + 2 H(+)</text>
        <dbReference type="Rhea" id="RHEA:14109"/>
        <dbReference type="ChEBI" id="CHEBI:15378"/>
        <dbReference type="ChEBI" id="CHEBI:17388"/>
        <dbReference type="ChEBI" id="CHEBI:57783"/>
        <dbReference type="ChEBI" id="CHEBI:58349"/>
        <dbReference type="ChEBI" id="CHEBI:60039"/>
        <dbReference type="EC" id="1.5.1.2"/>
    </reaction>
</comment>
<dbReference type="FunFam" id="1.10.3730.10:FF:000001">
    <property type="entry name" value="Pyrroline-5-carboxylate reductase"/>
    <property type="match status" value="1"/>
</dbReference>
<evidence type="ECO:0000256" key="4">
    <source>
        <dbReference type="HAMAP-Rule" id="MF_01925"/>
    </source>
</evidence>
<comment type="similarity">
    <text evidence="1 4">Belongs to the pyrroline-5-carboxylate reductase family.</text>
</comment>
<dbReference type="NCBIfam" id="TIGR00112">
    <property type="entry name" value="proC"/>
    <property type="match status" value="1"/>
</dbReference>
<dbReference type="PANTHER" id="PTHR11645:SF0">
    <property type="entry name" value="PYRROLINE-5-CARBOXYLATE REDUCTASE 3"/>
    <property type="match status" value="1"/>
</dbReference>
<dbReference type="InterPro" id="IPR008927">
    <property type="entry name" value="6-PGluconate_DH-like_C_sf"/>
</dbReference>
<keyword evidence="4" id="KW-0641">Proline biosynthesis</keyword>
<dbReference type="STRING" id="991905.SL003B_1199"/>
<dbReference type="Pfam" id="PF03807">
    <property type="entry name" value="F420_oxidored"/>
    <property type="match status" value="1"/>
</dbReference>
<evidence type="ECO:0000313" key="11">
    <source>
        <dbReference type="Proteomes" id="UP000008130"/>
    </source>
</evidence>
<dbReference type="GO" id="GO:0055129">
    <property type="term" value="P:L-proline biosynthetic process"/>
    <property type="evidence" value="ECO:0007669"/>
    <property type="project" value="UniProtKB-UniRule"/>
</dbReference>
<evidence type="ECO:0000259" key="9">
    <source>
        <dbReference type="Pfam" id="PF14748"/>
    </source>
</evidence>
<feature type="domain" description="Pyrroline-5-carboxylate reductase dimerisation" evidence="9">
    <location>
        <begin position="165"/>
        <end position="270"/>
    </location>
</feature>
<dbReference type="OrthoDB" id="9805754at2"/>
<dbReference type="InterPro" id="IPR029036">
    <property type="entry name" value="P5CR_dimer"/>
</dbReference>
<keyword evidence="4" id="KW-0028">Amino-acid biosynthesis</keyword>
<gene>
    <name evidence="4 10" type="primary">proC</name>
    <name evidence="10" type="ordered locus">SL003B_1199</name>
</gene>
<dbReference type="Gene3D" id="1.10.3730.10">
    <property type="entry name" value="ProC C-terminal domain-like"/>
    <property type="match status" value="1"/>
</dbReference>
<dbReference type="eggNOG" id="COG0345">
    <property type="taxonomic scope" value="Bacteria"/>
</dbReference>
<dbReference type="InterPro" id="IPR000304">
    <property type="entry name" value="Pyrroline-COOH_reductase"/>
</dbReference>
<dbReference type="HOGENOM" id="CLU_042344_0_2_5"/>
<dbReference type="Pfam" id="PF14748">
    <property type="entry name" value="P5CR_dimer"/>
    <property type="match status" value="1"/>
</dbReference>
<protein>
    <recommendedName>
        <fullName evidence="4 5">Pyrroline-5-carboxylate reductase</fullName>
        <shortName evidence="4">P5C reductase</shortName>
        <shortName evidence="4">P5CR</shortName>
        <ecNumber evidence="4 5">1.5.1.2</ecNumber>
    </recommendedName>
    <alternativeName>
        <fullName evidence="4">PCA reductase</fullName>
    </alternativeName>
</protein>
<dbReference type="RefSeq" id="WP_013651945.1">
    <property type="nucleotide sequence ID" value="NC_015259.1"/>
</dbReference>
<keyword evidence="4" id="KW-0963">Cytoplasm</keyword>
<evidence type="ECO:0000256" key="3">
    <source>
        <dbReference type="ARBA" id="ARBA00023002"/>
    </source>
</evidence>
<evidence type="ECO:0000256" key="6">
    <source>
        <dbReference type="PIRSR" id="PIRSR000193-1"/>
    </source>
</evidence>
<comment type="function">
    <text evidence="4">Catalyzes the reduction of 1-pyrroline-5-carboxylate (PCA) to L-proline.</text>
</comment>
<dbReference type="KEGG" id="pgv:SL003B_1199"/>
<dbReference type="UniPathway" id="UPA00098">
    <property type="reaction ID" value="UER00361"/>
</dbReference>
<evidence type="ECO:0000313" key="10">
    <source>
        <dbReference type="EMBL" id="ADZ69628.1"/>
    </source>
</evidence>
<feature type="binding site" evidence="6">
    <location>
        <begin position="73"/>
        <end position="76"/>
    </location>
    <ligand>
        <name>NADP(+)</name>
        <dbReference type="ChEBI" id="CHEBI:58349"/>
    </ligand>
</feature>
<evidence type="ECO:0000256" key="5">
    <source>
        <dbReference type="NCBIfam" id="TIGR00112"/>
    </source>
</evidence>